<reference evidence="2 3" key="1">
    <citation type="submission" date="2008-04" db="EMBL/GenBank/DDBJ databases">
        <title>Genome diversity and DNA divergence of Rhizobium etli.</title>
        <authorList>
            <person name="Gonzalez V."/>
            <person name="Acosta J.L."/>
            <person name="Santamaria R.I."/>
            <person name="Bustos P."/>
            <person name="Hernandez-Gonzalez I.L."/>
            <person name="Fernandez J.L."/>
            <person name="Diaz R."/>
            <person name="Flores M."/>
            <person name="Mora J."/>
            <person name="Palacios R."/>
            <person name="Davila G."/>
        </authorList>
    </citation>
    <scope>NUCLEOTIDE SEQUENCE [LARGE SCALE GENOMIC DNA]</scope>
    <source>
        <strain evidence="2 3">CIAT 652</strain>
    </source>
</reference>
<proteinExistence type="predicted"/>
<feature type="compositionally biased region" description="Basic and acidic residues" evidence="1">
    <location>
        <begin position="1"/>
        <end position="11"/>
    </location>
</feature>
<evidence type="ECO:0000313" key="2">
    <source>
        <dbReference type="EMBL" id="ACE90275.1"/>
    </source>
</evidence>
<dbReference type="EMBL" id="CP001074">
    <property type="protein sequence ID" value="ACE90275.1"/>
    <property type="molecule type" value="Genomic_DNA"/>
</dbReference>
<dbReference type="Proteomes" id="UP000008817">
    <property type="component" value="Chromosome"/>
</dbReference>
<accession>B3PTL5</accession>
<protein>
    <submittedName>
        <fullName evidence="2">Uncharacterized protein</fullName>
    </submittedName>
</protein>
<evidence type="ECO:0000256" key="1">
    <source>
        <dbReference type="SAM" id="MobiDB-lite"/>
    </source>
</evidence>
<sequence>MRRNIGGERGRGNRRNIKKRSAEGKFASVAALESHEKIPRDSGAENHSAGHRDQRRLEMNRNIIQLLCAAAFLCPAAAAQASSEEAWKQLAADVDAKCRQAAVALEKPAAAVDPFGTSRYGLALVTGKPKGAKEFVAQICVYDKQTKTVEIGSEMDAKTLGLAPAK</sequence>
<dbReference type="AlphaFoldDB" id="B3PTL5"/>
<evidence type="ECO:0000313" key="3">
    <source>
        <dbReference type="Proteomes" id="UP000008817"/>
    </source>
</evidence>
<dbReference type="eggNOG" id="ENOG5033M4M">
    <property type="taxonomic scope" value="Bacteria"/>
</dbReference>
<feature type="region of interest" description="Disordered" evidence="1">
    <location>
        <begin position="1"/>
        <end position="21"/>
    </location>
</feature>
<name>B3PTL5_RHIE6</name>
<dbReference type="HOGENOM" id="CLU_1601346_0_0_5"/>
<organism evidence="2 3">
    <name type="scientific">Rhizobium etli (strain CIAT 652)</name>
    <dbReference type="NCBI Taxonomy" id="491916"/>
    <lineage>
        <taxon>Bacteria</taxon>
        <taxon>Pseudomonadati</taxon>
        <taxon>Pseudomonadota</taxon>
        <taxon>Alphaproteobacteria</taxon>
        <taxon>Hyphomicrobiales</taxon>
        <taxon>Rhizobiaceae</taxon>
        <taxon>Rhizobium/Agrobacterium group</taxon>
        <taxon>Rhizobium</taxon>
    </lineage>
</organism>
<dbReference type="KEGG" id="rec:RHECIAT_CH0001294"/>
<gene>
    <name evidence="2" type="ordered locus">RHECIAT_CH0001294</name>
</gene>
<feature type="region of interest" description="Disordered" evidence="1">
    <location>
        <begin position="33"/>
        <end position="54"/>
    </location>
</feature>